<evidence type="ECO:0000313" key="3">
    <source>
        <dbReference type="Proteomes" id="UP000464013"/>
    </source>
</evidence>
<feature type="domain" description="Dit-like phage tail protein N-terminal" evidence="1">
    <location>
        <begin position="19"/>
        <end position="77"/>
    </location>
</feature>
<dbReference type="Pfam" id="PF21821">
    <property type="entry name" value="Dit_like"/>
    <property type="match status" value="1"/>
</dbReference>
<dbReference type="AlphaFoldDB" id="A0A6I6SII8"/>
<dbReference type="RefSeq" id="WP_159552790.1">
    <property type="nucleotide sequence ID" value="NZ_CP035042.1"/>
</dbReference>
<accession>A0A6I6SII8</accession>
<organism evidence="2 3">
    <name type="scientific">Billgrantia tianxiuensis</name>
    <dbReference type="NCBI Taxonomy" id="2497861"/>
    <lineage>
        <taxon>Bacteria</taxon>
        <taxon>Pseudomonadati</taxon>
        <taxon>Pseudomonadota</taxon>
        <taxon>Gammaproteobacteria</taxon>
        <taxon>Oceanospirillales</taxon>
        <taxon>Halomonadaceae</taxon>
        <taxon>Billgrantia</taxon>
    </lineage>
</organism>
<gene>
    <name evidence="2" type="ORF">EKK97_14050</name>
</gene>
<protein>
    <recommendedName>
        <fullName evidence="1">Dit-like phage tail protein N-terminal domain-containing protein</fullName>
    </recommendedName>
</protein>
<proteinExistence type="predicted"/>
<evidence type="ECO:0000313" key="2">
    <source>
        <dbReference type="EMBL" id="QHC50488.1"/>
    </source>
</evidence>
<name>A0A6I6SII8_9GAMM</name>
<dbReference type="OrthoDB" id="6990891at2"/>
<dbReference type="KEGG" id="htx:EKK97_14050"/>
<sequence>MAITGIFTRSRPSIGGIFFDATLEESDELQTDVTRYPVETGFEGNDHAVNRNARITMFVALSDNPVRSATAQATQGDALERLNNLNLPAGILRAGVGIGVGRAISPLPLG</sequence>
<reference evidence="2 3" key="1">
    <citation type="submission" date="2019-01" db="EMBL/GenBank/DDBJ databases">
        <title>Complete genome of a denitifying bacterium Halomons sp. BC-M4-5.</title>
        <authorList>
            <person name="Wang L."/>
            <person name="Shao Z."/>
        </authorList>
    </citation>
    <scope>NUCLEOTIDE SEQUENCE [LARGE SCALE GENOMIC DNA]</scope>
    <source>
        <strain evidence="2 3">BC-M4-5</strain>
    </source>
</reference>
<dbReference type="EMBL" id="CP035042">
    <property type="protein sequence ID" value="QHC50488.1"/>
    <property type="molecule type" value="Genomic_DNA"/>
</dbReference>
<dbReference type="InterPro" id="IPR048494">
    <property type="entry name" value="Dit-like_N"/>
</dbReference>
<keyword evidence="3" id="KW-1185">Reference proteome</keyword>
<evidence type="ECO:0000259" key="1">
    <source>
        <dbReference type="Pfam" id="PF21821"/>
    </source>
</evidence>
<dbReference type="Proteomes" id="UP000464013">
    <property type="component" value="Chromosome"/>
</dbReference>